<evidence type="ECO:0000313" key="10">
    <source>
        <dbReference type="Proteomes" id="UP000571183"/>
    </source>
</evidence>
<dbReference type="Pfam" id="PF08335">
    <property type="entry name" value="GlnD_UR_UTase"/>
    <property type="match status" value="2"/>
</dbReference>
<proteinExistence type="predicted"/>
<feature type="domain" description="Glutamate-ammonia ligase adenylyltransferase repeated" evidence="7">
    <location>
        <begin position="78"/>
        <end position="339"/>
    </location>
</feature>
<evidence type="ECO:0000259" key="8">
    <source>
        <dbReference type="Pfam" id="PF08335"/>
    </source>
</evidence>
<dbReference type="SUPFAM" id="SSF81301">
    <property type="entry name" value="Nucleotidyltransferase"/>
    <property type="match status" value="2"/>
</dbReference>
<reference evidence="9" key="1">
    <citation type="submission" date="2020-08" db="EMBL/GenBank/DDBJ databases">
        <title>Sequencing the genomes of 1000 actinobacteria strains.</title>
        <authorList>
            <person name="Klenk H.-P."/>
        </authorList>
    </citation>
    <scope>NUCLEOTIDE SEQUENCE [LARGE SCALE GENOMIC DNA]</scope>
    <source>
        <strain evidence="9">DSM 27064</strain>
    </source>
</reference>
<dbReference type="GO" id="GO:0000820">
    <property type="term" value="P:regulation of glutamine family amino acid metabolic process"/>
    <property type="evidence" value="ECO:0007669"/>
    <property type="project" value="TreeGrafter"/>
</dbReference>
<dbReference type="GO" id="GO:0005829">
    <property type="term" value="C:cytosol"/>
    <property type="evidence" value="ECO:0007669"/>
    <property type="project" value="TreeGrafter"/>
</dbReference>
<dbReference type="NCBIfam" id="NF010707">
    <property type="entry name" value="PRK14109.1"/>
    <property type="match status" value="1"/>
</dbReference>
<keyword evidence="1 9" id="KW-0808">Transferase</keyword>
<keyword evidence="9" id="KW-0436">Ligase</keyword>
<feature type="domain" description="Glutamate-ammonia ligase adenylyltransferase repeated" evidence="7">
    <location>
        <begin position="605"/>
        <end position="833"/>
    </location>
</feature>
<dbReference type="AlphaFoldDB" id="A0A840DID2"/>
<dbReference type="EMBL" id="JACIFD010000007">
    <property type="protein sequence ID" value="MBB4071525.1"/>
    <property type="molecule type" value="Genomic_DNA"/>
</dbReference>
<evidence type="ECO:0000256" key="4">
    <source>
        <dbReference type="ARBA" id="ARBA00022840"/>
    </source>
</evidence>
<keyword evidence="2 9" id="KW-0548">Nucleotidyltransferase</keyword>
<dbReference type="Gene3D" id="3.30.460.10">
    <property type="entry name" value="Beta Polymerase, domain 2"/>
    <property type="match status" value="2"/>
</dbReference>
<keyword evidence="3" id="KW-0547">Nucleotide-binding</keyword>
<dbReference type="PANTHER" id="PTHR30621">
    <property type="entry name" value="GLUTAMINE SYNTHETASE ADENYLYLTRANSFERASE"/>
    <property type="match status" value="1"/>
</dbReference>
<gene>
    <name evidence="9" type="ORF">F5897_000833</name>
</gene>
<evidence type="ECO:0000256" key="6">
    <source>
        <dbReference type="ARBA" id="ARBA00023268"/>
    </source>
</evidence>
<dbReference type="EC" id="2.7.7.42" evidence="9"/>
<dbReference type="Proteomes" id="UP000571183">
    <property type="component" value="Unassembled WGS sequence"/>
</dbReference>
<comment type="caution">
    <text evidence="9">The sequence shown here is derived from an EMBL/GenBank/DDBJ whole genome shotgun (WGS) entry which is preliminary data.</text>
</comment>
<dbReference type="GO" id="GO:0005524">
    <property type="term" value="F:ATP binding"/>
    <property type="evidence" value="ECO:0007669"/>
    <property type="project" value="UniProtKB-KW"/>
</dbReference>
<dbReference type="RefSeq" id="WP_183304580.1">
    <property type="nucleotide sequence ID" value="NZ_JACIFD010000007.1"/>
</dbReference>
<dbReference type="SUPFAM" id="SSF81593">
    <property type="entry name" value="Nucleotidyltransferase substrate binding subunit/domain"/>
    <property type="match status" value="2"/>
</dbReference>
<dbReference type="GO" id="GO:0016874">
    <property type="term" value="F:ligase activity"/>
    <property type="evidence" value="ECO:0007669"/>
    <property type="project" value="UniProtKB-KW"/>
</dbReference>
<dbReference type="GO" id="GO:0008882">
    <property type="term" value="F:[glutamate-ammonia-ligase] adenylyltransferase activity"/>
    <property type="evidence" value="ECO:0007669"/>
    <property type="project" value="UniProtKB-EC"/>
</dbReference>
<dbReference type="InterPro" id="IPR013546">
    <property type="entry name" value="PII_UdlTrfase/GS_AdlTrfase"/>
</dbReference>
<protein>
    <submittedName>
        <fullName evidence="9">Glutamate-ammonia-ligase adenylyltransferase</fullName>
        <ecNumber evidence="9">2.7.7.42</ecNumber>
    </submittedName>
</protein>
<feature type="domain" description="PII-uridylyltransferase/Glutamine-synthetase adenylyltransferase" evidence="8">
    <location>
        <begin position="361"/>
        <end position="499"/>
    </location>
</feature>
<keyword evidence="5" id="KW-0460">Magnesium</keyword>
<sequence>MTELKLGTLARAGFTDLSAAKANLLKLAAATGGDAPALLEILAVAADPDSALDASLLLAQQHPEIATALTAEQWRNFALLSGASAALTEFYQRHPAKLGPLLQAGGAIHTPAQYREALLDAVRATDGKYTVAQPGWVQLRVAYREQLAALMLWDLATAVSQQRTPKHLEQVAAALAALADAALEAALAVARTTLVAGLSPGLPVPAADAAQVPLAIIAMGKCGAQELNVVSDVDVLFITRPVTAAADESHRDPGLDGDRLLRAATRLASETMRAIHDPAAEPPLWEIDPNLRPEGKNGPLVRTLQSYLSYYQRWAETWEFQALLKARAAAGDLALGAEFIAAITPAVWDSRNRPDFVGNVQRMRERVTEHLDPADVEHQIKLGPGGLRDIEFSVQLLQLVHGAHDLSLRTAATLPALQALSDHGYIARTDAEELAEAYVTLRLFEHRLQLRDLRRTALMPRDEEDLRVLARSTGYRSAQDLTGAWEHIKRRVRSLHLKIFYAPLLSAVAALPLNELTLTNDAAADRLRSIGFKDPAGALRHLKALTAGSRRSAQIQRTLLPVFIQWLADGADPDGGLLAFRRISEANGANPWYLRLLRDGAEAAERLMRVLSGSRYAAELLEQLPEAVAWLEENHKLQPAEYTHLQGEMAAVASRRDTLAAAATALRQIHKREVLRLALGQLSGVNDAAAVARGLDAAHTALLEVLLQEIQKRDERTAQLDFALIAMGRFGGGELGFASDLDLLAVYRAPADITDASRIAIHTITQLRQLAVDPFSGVELDFDLRPEGKNGALVRTLEGYRAYYEKWSLTWEAQALLRARFIAGDTVLGAEFMQLADAVRYPSSFTAQQQREVRLLKARMESERLPQGVQPQRHLKLGPGGVSDTEWLVQLLQLQHAHSVPELKTQQTLTALAKLRQRQIISALAEATLAHSWILASQLRSAQKLWSGRNSDVLPADRDDLDGIGRILGRKADTTTELEAEWFAAARKSRRIFEELFYDETTAF</sequence>
<keyword evidence="6" id="KW-0511">Multifunctional enzyme</keyword>
<evidence type="ECO:0000256" key="3">
    <source>
        <dbReference type="ARBA" id="ARBA00022741"/>
    </source>
</evidence>
<organism evidence="9 10">
    <name type="scientific">Canibacter oris</name>
    <dbReference type="NCBI Taxonomy" id="1365628"/>
    <lineage>
        <taxon>Bacteria</taxon>
        <taxon>Bacillati</taxon>
        <taxon>Actinomycetota</taxon>
        <taxon>Actinomycetes</taxon>
        <taxon>Micrococcales</taxon>
        <taxon>Microbacteriaceae</taxon>
        <taxon>Canibacter</taxon>
    </lineage>
</organism>
<keyword evidence="4" id="KW-0067">ATP-binding</keyword>
<name>A0A840DID2_9MICO</name>
<dbReference type="Pfam" id="PF03710">
    <property type="entry name" value="GlnE"/>
    <property type="match status" value="2"/>
</dbReference>
<dbReference type="InterPro" id="IPR043519">
    <property type="entry name" value="NT_sf"/>
</dbReference>
<evidence type="ECO:0000313" key="9">
    <source>
        <dbReference type="EMBL" id="MBB4071525.1"/>
    </source>
</evidence>
<evidence type="ECO:0000256" key="1">
    <source>
        <dbReference type="ARBA" id="ARBA00022679"/>
    </source>
</evidence>
<accession>A0A840DID2</accession>
<keyword evidence="10" id="KW-1185">Reference proteome</keyword>
<dbReference type="Gene3D" id="1.20.120.330">
    <property type="entry name" value="Nucleotidyltransferases domain 2"/>
    <property type="match status" value="2"/>
</dbReference>
<evidence type="ECO:0000256" key="5">
    <source>
        <dbReference type="ARBA" id="ARBA00022842"/>
    </source>
</evidence>
<evidence type="ECO:0000256" key="2">
    <source>
        <dbReference type="ARBA" id="ARBA00022695"/>
    </source>
</evidence>
<dbReference type="InterPro" id="IPR023057">
    <property type="entry name" value="GlnE"/>
</dbReference>
<dbReference type="CDD" id="cd05401">
    <property type="entry name" value="NT_GlnE_GlnD_like"/>
    <property type="match status" value="2"/>
</dbReference>
<feature type="domain" description="PII-uridylyltransferase/Glutamine-synthetase adenylyltransferase" evidence="8">
    <location>
        <begin position="868"/>
        <end position="997"/>
    </location>
</feature>
<evidence type="ECO:0000259" key="7">
    <source>
        <dbReference type="Pfam" id="PF03710"/>
    </source>
</evidence>
<dbReference type="InterPro" id="IPR005190">
    <property type="entry name" value="GlnE_rpt_dom"/>
</dbReference>
<dbReference type="PANTHER" id="PTHR30621:SF0">
    <property type="entry name" value="BIFUNCTIONAL GLUTAMINE SYNTHETASE ADENYLYLTRANSFERASE_ADENYLYL-REMOVING ENZYME"/>
    <property type="match status" value="1"/>
</dbReference>